<evidence type="ECO:0000313" key="4">
    <source>
        <dbReference type="Proteomes" id="UP000003835"/>
    </source>
</evidence>
<protein>
    <recommendedName>
        <fullName evidence="5">PatG C-terminal domain-containing protein</fullName>
    </recommendedName>
</protein>
<dbReference type="Proteomes" id="UP000003835">
    <property type="component" value="Unassembled WGS sequence"/>
</dbReference>
<feature type="domain" description="PatG" evidence="1">
    <location>
        <begin position="27"/>
        <end position="137"/>
    </location>
</feature>
<dbReference type="AlphaFoldDB" id="B4W186"/>
<accession>B4W186</accession>
<dbReference type="eggNOG" id="COG1404">
    <property type="taxonomic scope" value="Bacteria"/>
</dbReference>
<keyword evidence="4" id="KW-1185">Reference proteome</keyword>
<proteinExistence type="predicted"/>
<evidence type="ECO:0000313" key="3">
    <source>
        <dbReference type="EMBL" id="EDX72105.1"/>
    </source>
</evidence>
<evidence type="ECO:0000259" key="2">
    <source>
        <dbReference type="Pfam" id="PF18065"/>
    </source>
</evidence>
<dbReference type="STRING" id="118168.MC7420_7585"/>
<dbReference type="HOGENOM" id="CLU_932697_0_0_3"/>
<dbReference type="Pfam" id="PF18065">
    <property type="entry name" value="PatG_C"/>
    <property type="match status" value="1"/>
</dbReference>
<gene>
    <name evidence="3" type="ORF">MC7420_7585</name>
</gene>
<evidence type="ECO:0000259" key="1">
    <source>
        <dbReference type="Pfam" id="PF18047"/>
    </source>
</evidence>
<sequence length="242" mass="26808">MQPSNTTVTTPSQPESGITPSATSNLIYVLGTIGYDFGTEARRDSFKQLMPAVNMDGTLVPANPYDARQLVDYLDANPTEAKSLIWTINQELTPIYALQPVSSFAADVYEMLLIMLAGQLESQESDEYVERVSLPARLTGKKVTLFSGQTAKDRALNFSVTNAFQAATSFARAVATGMELDTIEVEKSPFCRVSSNCWDIKLKFFDPENGLRARKVYLFTVDVVERIPVTLGEIRSWSEPKN</sequence>
<reference evidence="3 4" key="1">
    <citation type="submission" date="2008-07" db="EMBL/GenBank/DDBJ databases">
        <authorList>
            <person name="Tandeau de Marsac N."/>
            <person name="Ferriera S."/>
            <person name="Johnson J."/>
            <person name="Kravitz S."/>
            <person name="Beeson K."/>
            <person name="Sutton G."/>
            <person name="Rogers Y.-H."/>
            <person name="Friedman R."/>
            <person name="Frazier M."/>
            <person name="Venter J.C."/>
        </authorList>
    </citation>
    <scope>NUCLEOTIDE SEQUENCE [LARGE SCALE GENOMIC DNA]</scope>
    <source>
        <strain evidence="3 4">PCC 7420</strain>
    </source>
</reference>
<organism evidence="3 4">
    <name type="scientific">Coleofasciculus chthonoplastes PCC 7420</name>
    <dbReference type="NCBI Taxonomy" id="118168"/>
    <lineage>
        <taxon>Bacteria</taxon>
        <taxon>Bacillati</taxon>
        <taxon>Cyanobacteriota</taxon>
        <taxon>Cyanophyceae</taxon>
        <taxon>Coleofasciculales</taxon>
        <taxon>Coleofasciculaceae</taxon>
        <taxon>Coleofasciculus</taxon>
    </lineage>
</organism>
<dbReference type="Pfam" id="PF18047">
    <property type="entry name" value="PatG_D"/>
    <property type="match status" value="1"/>
</dbReference>
<evidence type="ECO:0008006" key="5">
    <source>
        <dbReference type="Google" id="ProtNLM"/>
    </source>
</evidence>
<dbReference type="EMBL" id="DS989867">
    <property type="protein sequence ID" value="EDX72105.1"/>
    <property type="molecule type" value="Genomic_DNA"/>
</dbReference>
<name>B4W186_9CYAN</name>
<feature type="domain" description="PatG C-terminal" evidence="2">
    <location>
        <begin position="147"/>
        <end position="237"/>
    </location>
</feature>
<dbReference type="InterPro" id="IPR040483">
    <property type="entry name" value="PatG_dom"/>
</dbReference>
<dbReference type="InterPro" id="IPR040636">
    <property type="entry name" value="PatG_C"/>
</dbReference>